<feature type="compositionally biased region" description="Low complexity" evidence="1">
    <location>
        <begin position="21"/>
        <end position="31"/>
    </location>
</feature>
<dbReference type="Proteomes" id="UP000817658">
    <property type="component" value="Chromosome 1"/>
</dbReference>
<dbReference type="AlphaFoldDB" id="Q943B8"/>
<reference evidence="2" key="1">
    <citation type="journal article" date="2002" name="Nature">
        <title>The genome sequence and structure of rice chromosome 1.</title>
        <authorList>
            <person name="Sasaki T."/>
            <person name="Matsumoto T."/>
            <person name="Yamamoto K."/>
            <person name="Sakata K."/>
            <person name="Baba T."/>
            <person name="Katayose Y."/>
            <person name="Wu J."/>
            <person name="Niimura Y."/>
            <person name="Cheng Z."/>
            <person name="Nagamura Y."/>
            <person name="Antonio B.A."/>
            <person name="Kanamori H."/>
            <person name="Hosokawa S."/>
            <person name="Masukawa M."/>
            <person name="Arikawa K."/>
            <person name="Chiden Y."/>
            <person name="Hayashi M."/>
            <person name="Okamoto M."/>
            <person name="Ando T."/>
            <person name="Aoki H."/>
            <person name="Arita K."/>
            <person name="Hamada M."/>
            <person name="Harada C."/>
            <person name="Hijishita S."/>
            <person name="Honda M."/>
            <person name="Ichikawa Y."/>
            <person name="Idonuma A."/>
            <person name="Iijima M."/>
            <person name="Ikeda M."/>
            <person name="Ikeno M."/>
            <person name="Itoh S."/>
            <person name="Itoh T."/>
            <person name="Itoh Y."/>
            <person name="Itoh Y."/>
            <person name="Iwabuchi A."/>
            <person name="Kamiya K."/>
            <person name="Karasawa W."/>
            <person name="Katagiri S."/>
            <person name="Kikuta A."/>
            <person name="Kobayashi N."/>
            <person name="Kono I."/>
            <person name="Machita K."/>
            <person name="Maehara T."/>
            <person name="Mizuno H."/>
            <person name="Mizubayashi T."/>
            <person name="Mukai Y."/>
            <person name="Nagasaki H."/>
            <person name="Nakashima M."/>
            <person name="Nakama Y."/>
            <person name="Nakamichi Y."/>
            <person name="Nakamura M."/>
            <person name="Namiki N."/>
            <person name="Negishi M."/>
            <person name="Ohta I."/>
            <person name="Ono N."/>
            <person name="Saji S."/>
            <person name="Sakai K."/>
            <person name="Shibata M."/>
            <person name="Shimokawa T."/>
            <person name="Shomura A."/>
            <person name="Song J."/>
            <person name="Takazaki Y."/>
            <person name="Terasawa K."/>
            <person name="Tsuji K."/>
            <person name="Waki K."/>
            <person name="Yamagata H."/>
            <person name="Yamane H."/>
            <person name="Yoshiki S."/>
            <person name="Yoshihara R."/>
            <person name="Yukawa K."/>
            <person name="Zhong H."/>
            <person name="Iwama H."/>
            <person name="Endo T."/>
            <person name="Ito H."/>
            <person name="Hahn J.H."/>
            <person name="Kim H.I."/>
            <person name="Eun M.Y."/>
            <person name="Yano M."/>
            <person name="Jiang J."/>
            <person name="Gojobori T."/>
        </authorList>
    </citation>
    <scope>NUCLEOTIDE SEQUENCE [LARGE SCALE GENOMIC DNA]</scope>
</reference>
<gene>
    <name evidence="2" type="primary">P0454A11.4</name>
</gene>
<protein>
    <submittedName>
        <fullName evidence="2">Uncharacterized protein P0454A11.4</fullName>
    </submittedName>
</protein>
<dbReference type="EMBL" id="AP003254">
    <property type="protein sequence ID" value="BAB64156.1"/>
    <property type="molecule type" value="Genomic_DNA"/>
</dbReference>
<name>Q943B8_ORYSJ</name>
<evidence type="ECO:0000313" key="2">
    <source>
        <dbReference type="EMBL" id="BAB64156.1"/>
    </source>
</evidence>
<proteinExistence type="predicted"/>
<sequence>MEVAAVDRGAAAPDEGGDGGSSSDSAGVATARGDTSPPTRLLAHSSPKSCRNHPTLCRESRR</sequence>
<accession>Q943B8</accession>
<organism evidence="2">
    <name type="scientific">Oryza sativa subsp. japonica</name>
    <name type="common">Rice</name>
    <dbReference type="NCBI Taxonomy" id="39947"/>
    <lineage>
        <taxon>Eukaryota</taxon>
        <taxon>Viridiplantae</taxon>
        <taxon>Streptophyta</taxon>
        <taxon>Embryophyta</taxon>
        <taxon>Tracheophyta</taxon>
        <taxon>Spermatophyta</taxon>
        <taxon>Magnoliopsida</taxon>
        <taxon>Liliopsida</taxon>
        <taxon>Poales</taxon>
        <taxon>Poaceae</taxon>
        <taxon>BOP clade</taxon>
        <taxon>Oryzoideae</taxon>
        <taxon>Oryzeae</taxon>
        <taxon>Oryzinae</taxon>
        <taxon>Oryza</taxon>
        <taxon>Oryza sativa</taxon>
    </lineage>
</organism>
<evidence type="ECO:0000256" key="1">
    <source>
        <dbReference type="SAM" id="MobiDB-lite"/>
    </source>
</evidence>
<feature type="region of interest" description="Disordered" evidence="1">
    <location>
        <begin position="1"/>
        <end position="62"/>
    </location>
</feature>